<organism evidence="10 11">
    <name type="scientific">Lutzomyia longipalpis</name>
    <name type="common">Sand fly</name>
    <dbReference type="NCBI Taxonomy" id="7200"/>
    <lineage>
        <taxon>Eukaryota</taxon>
        <taxon>Metazoa</taxon>
        <taxon>Ecdysozoa</taxon>
        <taxon>Arthropoda</taxon>
        <taxon>Hexapoda</taxon>
        <taxon>Insecta</taxon>
        <taxon>Pterygota</taxon>
        <taxon>Neoptera</taxon>
        <taxon>Endopterygota</taxon>
        <taxon>Diptera</taxon>
        <taxon>Nematocera</taxon>
        <taxon>Psychodoidea</taxon>
        <taxon>Psychodidae</taxon>
        <taxon>Lutzomyia</taxon>
        <taxon>Lutzomyia</taxon>
    </lineage>
</organism>
<sequence length="746" mass="84425">MNSKQTFFALIQRHVLYVGNLATGKRRFHFNLQNRLFTTVAVHPISPIIATGDHSGRIILWMNTDSYEPLKSIYHWHPAPVKCLSFSESGTHFYSGGVEQVLVKWTHNRPDMRKFLPRMRGTAIHITIAPKNEKIAVALSDNGIQLLNANLEVQTLIQNFCHVADDGTGENPFPAGMIINPRSNCIVLNGRVGHLQFFSTHTKSFLYDVDITGENQMNPEPMSIIYNTRVTRVSICMDWMATAECWNDHEHFIQTKIKFWEFSKEKQLFVLNTDIQMPHEKAITALVFSKIYFSDSVVCASAGGDNFLIIWKCDSAGRSWSIHRRLRYRNYPIKSVAFCQDGTLMVAGFGNVCIVYTTSDLTVKTIFCAPSGLGWGHWEKISERKSRTIQLVHAFLEKNSNDLLKSINSEMNTPKMQEKCTKIDKIDQEELFSMIMGLKDLDLDQKLCMLHHMEVSCNVKKDLRRRMKEFVEKSDILSPNLDATTEAFAANLGEIHKSSKISQLWHIKKRREFHGKFKKGQGNLPDCGDQNNLHENGNASMEEDGGAESPAKAYPLTEPAEIQQLVFSSGEYAHILVAATKNRVLVWDLMSLKLTSVIKISAASLSVDSLTGLFAVFTKQNNLFVFLPSSPIPIYHKRDMPGVYDALWVPRQDPKSTSLSIGWQSQSQLFFLTHEQELLCLGLRNDDDDLLPMVTFLSEADTVSNYTPFGAMIAKQMQERSQFLSNVASEMHHSTGILGKSKVNEV</sequence>
<dbReference type="GO" id="GO:2000234">
    <property type="term" value="P:positive regulation of rRNA processing"/>
    <property type="evidence" value="ECO:0007669"/>
    <property type="project" value="TreeGrafter"/>
</dbReference>
<evidence type="ECO:0000256" key="5">
    <source>
        <dbReference type="ARBA" id="ARBA00022737"/>
    </source>
</evidence>
<keyword evidence="3" id="KW-0698">rRNA processing</keyword>
<keyword evidence="5" id="KW-0677">Repeat</keyword>
<keyword evidence="4" id="KW-0853">WD repeat</keyword>
<evidence type="ECO:0000256" key="1">
    <source>
        <dbReference type="ARBA" id="ARBA00004604"/>
    </source>
</evidence>
<protein>
    <recommendedName>
        <fullName evidence="9">WD repeat-containing protein 75 second beta-propeller domain-containing protein</fullName>
    </recommendedName>
</protein>
<reference evidence="10" key="1">
    <citation type="submission" date="2020-05" db="UniProtKB">
        <authorList>
            <consortium name="EnsemblMetazoa"/>
        </authorList>
    </citation>
    <scope>IDENTIFICATION</scope>
    <source>
        <strain evidence="10">Jacobina</strain>
    </source>
</reference>
<keyword evidence="11" id="KW-1185">Reference proteome</keyword>
<accession>A0A1B0C924</accession>
<evidence type="ECO:0000259" key="9">
    <source>
        <dbReference type="Pfam" id="PF23769"/>
    </source>
</evidence>
<evidence type="ECO:0000256" key="2">
    <source>
        <dbReference type="ARBA" id="ARBA00022517"/>
    </source>
</evidence>
<dbReference type="InterPro" id="IPR036322">
    <property type="entry name" value="WD40_repeat_dom_sf"/>
</dbReference>
<dbReference type="PANTHER" id="PTHR44215">
    <property type="entry name" value="WD REPEAT-CONTAINING PROTEIN 75"/>
    <property type="match status" value="1"/>
</dbReference>
<evidence type="ECO:0000313" key="11">
    <source>
        <dbReference type="Proteomes" id="UP000092461"/>
    </source>
</evidence>
<dbReference type="Proteomes" id="UP000092461">
    <property type="component" value="Unassembled WGS sequence"/>
</dbReference>
<evidence type="ECO:0000256" key="8">
    <source>
        <dbReference type="SAM" id="MobiDB-lite"/>
    </source>
</evidence>
<dbReference type="Gene3D" id="2.130.10.10">
    <property type="entry name" value="YVTN repeat-like/Quinoprotein amine dehydrogenase"/>
    <property type="match status" value="2"/>
</dbReference>
<feature type="compositionally biased region" description="Polar residues" evidence="8">
    <location>
        <begin position="529"/>
        <end position="539"/>
    </location>
</feature>
<dbReference type="VEuPathDB" id="VectorBase:LLOJ000446"/>
<dbReference type="GO" id="GO:0003723">
    <property type="term" value="F:RNA binding"/>
    <property type="evidence" value="ECO:0007669"/>
    <property type="project" value="InterPro"/>
</dbReference>
<dbReference type="InterPro" id="IPR001680">
    <property type="entry name" value="WD40_rpt"/>
</dbReference>
<keyword evidence="2" id="KW-0690">Ribosome biogenesis</keyword>
<dbReference type="InterPro" id="IPR057644">
    <property type="entry name" value="Beta-prop_WDR75_2nd"/>
</dbReference>
<feature type="domain" description="WD repeat-containing protein 75 second beta-propeller" evidence="9">
    <location>
        <begin position="558"/>
        <end position="676"/>
    </location>
</feature>
<dbReference type="VEuPathDB" id="VectorBase:LLONM1_011958"/>
<dbReference type="SMART" id="SM00320">
    <property type="entry name" value="WD40"/>
    <property type="match status" value="5"/>
</dbReference>
<dbReference type="EnsemblMetazoa" id="LLOJ000446-RA">
    <property type="protein sequence ID" value="LLOJ000446-PA"/>
    <property type="gene ID" value="LLOJ000446"/>
</dbReference>
<keyword evidence="7" id="KW-0539">Nucleus</keyword>
<evidence type="ECO:0000256" key="3">
    <source>
        <dbReference type="ARBA" id="ARBA00022552"/>
    </source>
</evidence>
<dbReference type="EMBL" id="AJWK01001788">
    <property type="status" value="NOT_ANNOTATED_CDS"/>
    <property type="molecule type" value="Genomic_DNA"/>
</dbReference>
<dbReference type="GO" id="GO:0032040">
    <property type="term" value="C:small-subunit processome"/>
    <property type="evidence" value="ECO:0007669"/>
    <property type="project" value="InterPro"/>
</dbReference>
<dbReference type="SUPFAM" id="SSF50978">
    <property type="entry name" value="WD40 repeat-like"/>
    <property type="match status" value="1"/>
</dbReference>
<evidence type="ECO:0000256" key="4">
    <source>
        <dbReference type="ARBA" id="ARBA00022574"/>
    </source>
</evidence>
<dbReference type="AlphaFoldDB" id="A0A1B0C924"/>
<dbReference type="GO" id="GO:0006364">
    <property type="term" value="P:rRNA processing"/>
    <property type="evidence" value="ECO:0007669"/>
    <property type="project" value="UniProtKB-KW"/>
</dbReference>
<dbReference type="InterPro" id="IPR053826">
    <property type="entry name" value="WDR75"/>
</dbReference>
<proteinExistence type="predicted"/>
<feature type="region of interest" description="Disordered" evidence="8">
    <location>
        <begin position="519"/>
        <end position="552"/>
    </location>
</feature>
<dbReference type="PANTHER" id="PTHR44215:SF1">
    <property type="entry name" value="WD REPEAT-CONTAINING PROTEIN 75"/>
    <property type="match status" value="1"/>
</dbReference>
<evidence type="ECO:0000256" key="6">
    <source>
        <dbReference type="ARBA" id="ARBA00023163"/>
    </source>
</evidence>
<keyword evidence="6" id="KW-0804">Transcription</keyword>
<dbReference type="GO" id="GO:0045943">
    <property type="term" value="P:positive regulation of transcription by RNA polymerase I"/>
    <property type="evidence" value="ECO:0007669"/>
    <property type="project" value="InterPro"/>
</dbReference>
<name>A0A1B0C924_LUTLO</name>
<feature type="domain" description="WD repeat-containing protein 75 second beta-propeller" evidence="9">
    <location>
        <begin position="177"/>
        <end position="372"/>
    </location>
</feature>
<dbReference type="Pfam" id="PF23769">
    <property type="entry name" value="Beta-prop_WDR75_2nd"/>
    <property type="match status" value="2"/>
</dbReference>
<evidence type="ECO:0000313" key="10">
    <source>
        <dbReference type="EnsemblMetazoa" id="LLOJ000446-PA"/>
    </source>
</evidence>
<comment type="subcellular location">
    <subcellularLocation>
        <location evidence="1">Nucleus</location>
        <location evidence="1">Nucleolus</location>
    </subcellularLocation>
</comment>
<dbReference type="Pfam" id="PF23869">
    <property type="entry name" value="Beta-prop_WDR75_1st"/>
    <property type="match status" value="1"/>
</dbReference>
<evidence type="ECO:0000256" key="7">
    <source>
        <dbReference type="ARBA" id="ARBA00023242"/>
    </source>
</evidence>
<dbReference type="InterPro" id="IPR015943">
    <property type="entry name" value="WD40/YVTN_repeat-like_dom_sf"/>
</dbReference>